<dbReference type="NCBIfam" id="NF043036">
    <property type="entry name" value="ErythonDh"/>
    <property type="match status" value="1"/>
</dbReference>
<keyword evidence="2" id="KW-0119">Carbohydrate metabolism</keyword>
<proteinExistence type="predicted"/>
<dbReference type="Gene3D" id="3.40.50.720">
    <property type="entry name" value="NAD(P)-binding Rossmann-like Domain"/>
    <property type="match status" value="1"/>
</dbReference>
<organism evidence="7">
    <name type="scientific">freshwater metagenome</name>
    <dbReference type="NCBI Taxonomy" id="449393"/>
    <lineage>
        <taxon>unclassified sequences</taxon>
        <taxon>metagenomes</taxon>
        <taxon>ecological metagenomes</taxon>
    </lineage>
</organism>
<dbReference type="SUPFAM" id="SSF51735">
    <property type="entry name" value="NAD(P)-binding Rossmann-fold domains"/>
    <property type="match status" value="1"/>
</dbReference>
<accession>A0A6J7V9B0</accession>
<evidence type="ECO:0000313" key="7">
    <source>
        <dbReference type="EMBL" id="CAB5074122.1"/>
    </source>
</evidence>
<dbReference type="InterPro" id="IPR050005">
    <property type="entry name" value="DenD"/>
</dbReference>
<dbReference type="EMBL" id="CAFBQZ010000068">
    <property type="protein sequence ID" value="CAB5074122.1"/>
    <property type="molecule type" value="Genomic_DNA"/>
</dbReference>
<keyword evidence="1" id="KW-0521">NADP</keyword>
<dbReference type="CDD" id="cd05238">
    <property type="entry name" value="Gne_like_SDR_e"/>
    <property type="match status" value="1"/>
</dbReference>
<dbReference type="EMBL" id="CAEZUA010000077">
    <property type="protein sequence ID" value="CAB4594482.1"/>
    <property type="molecule type" value="Genomic_DNA"/>
</dbReference>
<dbReference type="InterPro" id="IPR001509">
    <property type="entry name" value="Epimerase_deHydtase"/>
</dbReference>
<evidence type="ECO:0000313" key="4">
    <source>
        <dbReference type="EMBL" id="CAB4594482.1"/>
    </source>
</evidence>
<name>A0A6J7V9B0_9ZZZZ</name>
<evidence type="ECO:0000259" key="3">
    <source>
        <dbReference type="Pfam" id="PF01370"/>
    </source>
</evidence>
<dbReference type="Pfam" id="PF01370">
    <property type="entry name" value="Epimerase"/>
    <property type="match status" value="1"/>
</dbReference>
<dbReference type="PANTHER" id="PTHR43103">
    <property type="entry name" value="NUCLEOSIDE-DIPHOSPHATE-SUGAR EPIMERASE"/>
    <property type="match status" value="1"/>
</dbReference>
<dbReference type="PANTHER" id="PTHR43103:SF3">
    <property type="entry name" value="ADP-L-GLYCERO-D-MANNO-HEPTOSE-6-EPIMERASE"/>
    <property type="match status" value="1"/>
</dbReference>
<evidence type="ECO:0000313" key="5">
    <source>
        <dbReference type="EMBL" id="CAB4671393.1"/>
    </source>
</evidence>
<reference evidence="7" key="1">
    <citation type="submission" date="2020-05" db="EMBL/GenBank/DDBJ databases">
        <authorList>
            <person name="Chiriac C."/>
            <person name="Salcher M."/>
            <person name="Ghai R."/>
            <person name="Kavagutti S V."/>
        </authorList>
    </citation>
    <scope>NUCLEOTIDE SEQUENCE</scope>
</reference>
<evidence type="ECO:0000256" key="2">
    <source>
        <dbReference type="ARBA" id="ARBA00023277"/>
    </source>
</evidence>
<dbReference type="EMBL" id="CAEZZZ010000090">
    <property type="protein sequence ID" value="CAB4785166.1"/>
    <property type="molecule type" value="Genomic_DNA"/>
</dbReference>
<dbReference type="EMBL" id="CAEZWS010000068">
    <property type="protein sequence ID" value="CAB4671393.1"/>
    <property type="molecule type" value="Genomic_DNA"/>
</dbReference>
<evidence type="ECO:0000256" key="1">
    <source>
        <dbReference type="ARBA" id="ARBA00022857"/>
    </source>
</evidence>
<dbReference type="Gene3D" id="3.90.25.10">
    <property type="entry name" value="UDP-galactose 4-epimerase, domain 1"/>
    <property type="match status" value="1"/>
</dbReference>
<sequence length="350" mass="37453">MGSDICLPILQISLYAEGMKILIIGGGGMVGQKLAHKLALSGKLENQSIKELILADAFAPPALSTTANFEVSLVTADITNADIASSLITKMPDVIFHLAAVVSGEAEANFEKGYSVNLDGIRNILEAIRLTGNGYKPRLVFTSSVAVYGGPYPDVIDDDFQLQPRTSYGIQKAMSELLLNDYSRRGFVDGVGLRLPTICVRPGKPNKAASGLFSNILREPLVGIEAVLPASKSATNIFASPRSAVGFLLNAATLDTAPLGDRRSMMMPGVWGTVGDEIDALRRVAGDKIVALIKHEPDPAVEKMLSNWNFPNFSTDRAKALGFRCESTLDEIIQVHIDDELGGKIPGLNT</sequence>
<gene>
    <name evidence="4" type="ORF">UFOPK1773_01020</name>
    <name evidence="5" type="ORF">UFOPK2288_01057</name>
    <name evidence="6" type="ORF">UFOPK2931_01027</name>
    <name evidence="7" type="ORF">UFOPK4372_00821</name>
</gene>
<dbReference type="GO" id="GO:0016491">
    <property type="term" value="F:oxidoreductase activity"/>
    <property type="evidence" value="ECO:0007669"/>
    <property type="project" value="InterPro"/>
</dbReference>
<protein>
    <submittedName>
        <fullName evidence="7">Unannotated protein</fullName>
    </submittedName>
</protein>
<dbReference type="InterPro" id="IPR036291">
    <property type="entry name" value="NAD(P)-bd_dom_sf"/>
</dbReference>
<feature type="domain" description="NAD-dependent epimerase/dehydratase" evidence="3">
    <location>
        <begin position="21"/>
        <end position="217"/>
    </location>
</feature>
<dbReference type="AlphaFoldDB" id="A0A6J7V9B0"/>
<evidence type="ECO:0000313" key="6">
    <source>
        <dbReference type="EMBL" id="CAB4785166.1"/>
    </source>
</evidence>